<reference evidence="1" key="1">
    <citation type="journal article" date="2023" name="GigaByte">
        <title>Genome assembly of the bearded iris, Iris pallida Lam.</title>
        <authorList>
            <person name="Bruccoleri R.E."/>
            <person name="Oakeley E.J."/>
            <person name="Faust A.M.E."/>
            <person name="Altorfer M."/>
            <person name="Dessus-Babus S."/>
            <person name="Burckhardt D."/>
            <person name="Oertli M."/>
            <person name="Naumann U."/>
            <person name="Petersen F."/>
            <person name="Wong J."/>
        </authorList>
    </citation>
    <scope>NUCLEOTIDE SEQUENCE</scope>
    <source>
        <strain evidence="1">GSM-AAB239-AS_SAM_17_03QT</strain>
    </source>
</reference>
<evidence type="ECO:0000313" key="2">
    <source>
        <dbReference type="Proteomes" id="UP001140949"/>
    </source>
</evidence>
<dbReference type="Proteomes" id="UP001140949">
    <property type="component" value="Unassembled WGS sequence"/>
</dbReference>
<gene>
    <name evidence="1" type="ORF">M6B38_406045</name>
</gene>
<dbReference type="EMBL" id="JANAVB010027196">
    <property type="protein sequence ID" value="KAJ6818475.1"/>
    <property type="molecule type" value="Genomic_DNA"/>
</dbReference>
<accession>A0AAX6FQZ4</accession>
<name>A0AAX6FQZ4_IRIPA</name>
<dbReference type="AlphaFoldDB" id="A0AAX6FQZ4"/>
<reference evidence="1" key="2">
    <citation type="submission" date="2023-04" db="EMBL/GenBank/DDBJ databases">
        <authorList>
            <person name="Bruccoleri R.E."/>
            <person name="Oakeley E.J."/>
            <person name="Faust A.-M."/>
            <person name="Dessus-Babus S."/>
            <person name="Altorfer M."/>
            <person name="Burckhardt D."/>
            <person name="Oertli M."/>
            <person name="Naumann U."/>
            <person name="Petersen F."/>
            <person name="Wong J."/>
        </authorList>
    </citation>
    <scope>NUCLEOTIDE SEQUENCE</scope>
    <source>
        <strain evidence="1">GSM-AAB239-AS_SAM_17_03QT</strain>
        <tissue evidence="1">Leaf</tissue>
    </source>
</reference>
<keyword evidence="2" id="KW-1185">Reference proteome</keyword>
<protein>
    <submittedName>
        <fullName evidence="1">Uncharacterized protein</fullName>
    </submittedName>
</protein>
<comment type="caution">
    <text evidence="1">The sequence shown here is derived from an EMBL/GenBank/DDBJ whole genome shotgun (WGS) entry which is preliminary data.</text>
</comment>
<proteinExistence type="predicted"/>
<evidence type="ECO:0000313" key="1">
    <source>
        <dbReference type="EMBL" id="KAJ6818475.1"/>
    </source>
</evidence>
<organism evidence="1 2">
    <name type="scientific">Iris pallida</name>
    <name type="common">Sweet iris</name>
    <dbReference type="NCBI Taxonomy" id="29817"/>
    <lineage>
        <taxon>Eukaryota</taxon>
        <taxon>Viridiplantae</taxon>
        <taxon>Streptophyta</taxon>
        <taxon>Embryophyta</taxon>
        <taxon>Tracheophyta</taxon>
        <taxon>Spermatophyta</taxon>
        <taxon>Magnoliopsida</taxon>
        <taxon>Liliopsida</taxon>
        <taxon>Asparagales</taxon>
        <taxon>Iridaceae</taxon>
        <taxon>Iridoideae</taxon>
        <taxon>Irideae</taxon>
        <taxon>Iris</taxon>
    </lineage>
</organism>
<sequence>MTYQISSEEVHSSIINTSACISENRHIGSLAGK</sequence>